<keyword evidence="5" id="KW-1185">Reference proteome</keyword>
<sequence>MYCSACGAKNDSDALYCSQDGYPLQKVISSGRLQPDLSIFCSVCGNEKTYHAARYCSICGQSFDIYETVTPQETTFNWQLVKKVLPGWLLSVGLLFLVSQFVFFYVYKLKQIGGYLQLQLPIDQVVRESLNFLDFSLFANLTGVSLLLENEDFAQRISYFSTGLAFMAVIAVIALVPGGYLIKYLHPKVKAWKAAIIFCFGYAALLAVITQFSGVHDVSSTIHYQTSLSFHLLSAIINGLFLGFVFSYAGMGLWEKRHTRVRLSEGERGIRYGIFTVAAAYVLMLFVTIFLNAQYDPGVETDSWSGTTSDQSIYNSMSFVGKMATYVIHLATGNTFILKRPGPAPDTYSFLSEISPEDKSSIGFLIPPDFFASSQIVVMAIMAIFFIIAGNRMAKGQTHLLRLIVIYSLTVAVIMSFFAFYTSMNQVFQSSEGMRRVLGDEPVFIGFRLLRTFIISLLYSSVTAAIGVLVRKIKYMKVG</sequence>
<evidence type="ECO:0000256" key="1">
    <source>
        <dbReference type="SAM" id="Phobius"/>
    </source>
</evidence>
<protein>
    <submittedName>
        <fullName evidence="3">Uncharacterized protein</fullName>
    </submittedName>
</protein>
<dbReference type="EMBL" id="VJMZ01000001">
    <property type="protein sequence ID" value="TRM10250.1"/>
    <property type="molecule type" value="Genomic_DNA"/>
</dbReference>
<dbReference type="AlphaFoldDB" id="A0A549YEE0"/>
<feature type="transmembrane region" description="Helical" evidence="1">
    <location>
        <begin position="232"/>
        <end position="251"/>
    </location>
</feature>
<organism evidence="3 5">
    <name type="scientific">Lentibacillus cibarius</name>
    <dbReference type="NCBI Taxonomy" id="2583219"/>
    <lineage>
        <taxon>Bacteria</taxon>
        <taxon>Bacillati</taxon>
        <taxon>Bacillota</taxon>
        <taxon>Bacilli</taxon>
        <taxon>Bacillales</taxon>
        <taxon>Bacillaceae</taxon>
        <taxon>Lentibacillus</taxon>
    </lineage>
</organism>
<keyword evidence="1" id="KW-0812">Transmembrane</keyword>
<name>A0A549YEE0_9BACI</name>
<evidence type="ECO:0000313" key="5">
    <source>
        <dbReference type="Proteomes" id="UP000319280"/>
    </source>
</evidence>
<feature type="transmembrane region" description="Helical" evidence="1">
    <location>
        <begin position="370"/>
        <end position="388"/>
    </location>
</feature>
<gene>
    <name evidence="2" type="ORF">FFL34_04050</name>
    <name evidence="3" type="ORF">FH966_00135</name>
</gene>
<dbReference type="Proteomes" id="UP000306980">
    <property type="component" value="Unassembled WGS sequence"/>
</dbReference>
<reference evidence="3 5" key="2">
    <citation type="submission" date="2019-07" db="EMBL/GenBank/DDBJ databases">
        <title>Genomic analysis of Lentibacillus sp. NKC851-2.</title>
        <authorList>
            <person name="Oh Y.J."/>
        </authorList>
    </citation>
    <scope>NUCLEOTIDE SEQUENCE [LARGE SCALE GENOMIC DNA]</scope>
    <source>
        <strain evidence="3 5">NKC851-2</strain>
    </source>
</reference>
<dbReference type="EMBL" id="VCIA01000001">
    <property type="protein sequence ID" value="TMN21371.1"/>
    <property type="molecule type" value="Genomic_DNA"/>
</dbReference>
<reference evidence="2 4" key="1">
    <citation type="submission" date="2019-05" db="EMBL/GenBank/DDBJ databases">
        <title>Genomic analysis of Lentibacillus sp. NKC220-2.</title>
        <authorList>
            <person name="Oh Y.J."/>
        </authorList>
    </citation>
    <scope>NUCLEOTIDE SEQUENCE [LARGE SCALE GENOMIC DNA]</scope>
    <source>
        <strain evidence="2 4">NKC220-2</strain>
    </source>
</reference>
<dbReference type="OrthoDB" id="1707224at2"/>
<dbReference type="Proteomes" id="UP000319280">
    <property type="component" value="Unassembled WGS sequence"/>
</dbReference>
<feature type="transmembrane region" description="Helical" evidence="1">
    <location>
        <begin position="88"/>
        <end position="109"/>
    </location>
</feature>
<feature type="transmembrane region" description="Helical" evidence="1">
    <location>
        <begin position="400"/>
        <end position="423"/>
    </location>
</feature>
<accession>A0A549YEE0</accession>
<proteinExistence type="predicted"/>
<comment type="caution">
    <text evidence="3">The sequence shown here is derived from an EMBL/GenBank/DDBJ whole genome shotgun (WGS) entry which is preliminary data.</text>
</comment>
<evidence type="ECO:0000313" key="4">
    <source>
        <dbReference type="Proteomes" id="UP000306980"/>
    </source>
</evidence>
<dbReference type="RefSeq" id="WP_138601708.1">
    <property type="nucleotide sequence ID" value="NZ_VCIA01000001.1"/>
</dbReference>
<feature type="transmembrane region" description="Helical" evidence="1">
    <location>
        <begin position="443"/>
        <end position="470"/>
    </location>
</feature>
<keyword evidence="1" id="KW-0472">Membrane</keyword>
<evidence type="ECO:0000313" key="3">
    <source>
        <dbReference type="EMBL" id="TRM10250.1"/>
    </source>
</evidence>
<evidence type="ECO:0000313" key="2">
    <source>
        <dbReference type="EMBL" id="TMN21371.1"/>
    </source>
</evidence>
<keyword evidence="1" id="KW-1133">Transmembrane helix</keyword>
<accession>A0A5S3QJI3</accession>
<feature type="transmembrane region" description="Helical" evidence="1">
    <location>
        <begin position="272"/>
        <end position="295"/>
    </location>
</feature>
<feature type="transmembrane region" description="Helical" evidence="1">
    <location>
        <begin position="194"/>
        <end position="212"/>
    </location>
</feature>
<feature type="transmembrane region" description="Helical" evidence="1">
    <location>
        <begin position="160"/>
        <end position="182"/>
    </location>
</feature>